<dbReference type="InterPro" id="IPR001638">
    <property type="entry name" value="Solute-binding_3/MltF_N"/>
</dbReference>
<name>A0ABS6U5X1_9PSEU</name>
<dbReference type="PANTHER" id="PTHR35936">
    <property type="entry name" value="MEMBRANE-BOUND LYTIC MUREIN TRANSGLYCOSYLASE F"/>
    <property type="match status" value="1"/>
</dbReference>
<evidence type="ECO:0000259" key="2">
    <source>
        <dbReference type="SMART" id="SM00062"/>
    </source>
</evidence>
<dbReference type="RefSeq" id="WP_218589785.1">
    <property type="nucleotide sequence ID" value="NZ_JADQDE010000002.1"/>
</dbReference>
<comment type="caution">
    <text evidence="3">The sequence shown here is derived from an EMBL/GenBank/DDBJ whole genome shotgun (WGS) entry which is preliminary data.</text>
</comment>
<dbReference type="EMBL" id="JADQDF010000001">
    <property type="protein sequence ID" value="MBW0127611.1"/>
    <property type="molecule type" value="Genomic_DNA"/>
</dbReference>
<protein>
    <submittedName>
        <fullName evidence="3">Ectoine/hydroxyectoine ABC transporter substrate-binding protein EhuB</fullName>
    </submittedName>
</protein>
<gene>
    <name evidence="3" type="primary">ehuB</name>
    <name evidence="3" type="ORF">I4I82_07930</name>
</gene>
<evidence type="ECO:0000256" key="1">
    <source>
        <dbReference type="ARBA" id="ARBA00022729"/>
    </source>
</evidence>
<keyword evidence="4" id="KW-1185">Reference proteome</keyword>
<dbReference type="PROSITE" id="PS51257">
    <property type="entry name" value="PROKAR_LIPOPROTEIN"/>
    <property type="match status" value="1"/>
</dbReference>
<dbReference type="PANTHER" id="PTHR35936:SF17">
    <property type="entry name" value="ARGININE-BINDING EXTRACELLULAR PROTEIN ARTP"/>
    <property type="match status" value="1"/>
</dbReference>
<dbReference type="NCBIfam" id="TIGR02995">
    <property type="entry name" value="ectoine_ehuB"/>
    <property type="match status" value="1"/>
</dbReference>
<dbReference type="Proteomes" id="UP000694300">
    <property type="component" value="Unassembled WGS sequence"/>
</dbReference>
<evidence type="ECO:0000313" key="3">
    <source>
        <dbReference type="EMBL" id="MBW0127611.1"/>
    </source>
</evidence>
<keyword evidence="1" id="KW-0732">Signal</keyword>
<organism evidence="3 4">
    <name type="scientific">Pseudonocardia oceani</name>
    <dbReference type="NCBI Taxonomy" id="2792013"/>
    <lineage>
        <taxon>Bacteria</taxon>
        <taxon>Bacillati</taxon>
        <taxon>Actinomycetota</taxon>
        <taxon>Actinomycetes</taxon>
        <taxon>Pseudonocardiales</taxon>
        <taxon>Pseudonocardiaceae</taxon>
        <taxon>Pseudonocardia</taxon>
    </lineage>
</organism>
<reference evidence="3 4" key="1">
    <citation type="submission" date="2020-11" db="EMBL/GenBank/DDBJ databases">
        <title>Pseudonocardia abyssalis sp. nov. and Pseudonocardia oceani sp. nov., description and phylogenomic analysis of two novel actinomycetes isolated from the deep Southern Ocean.</title>
        <authorList>
            <person name="Parra J."/>
        </authorList>
    </citation>
    <scope>NUCLEOTIDE SEQUENCE [LARGE SCALE GENOMIC DNA]</scope>
    <source>
        <strain evidence="4">KRD185</strain>
    </source>
</reference>
<dbReference type="PROSITE" id="PS51318">
    <property type="entry name" value="TAT"/>
    <property type="match status" value="1"/>
</dbReference>
<feature type="domain" description="Solute-binding protein family 3/N-terminal" evidence="2">
    <location>
        <begin position="55"/>
        <end position="287"/>
    </location>
</feature>
<accession>A0ABS6U5X1</accession>
<dbReference type="InterPro" id="IPR014337">
    <property type="entry name" value="Ectoine_EhuB"/>
</dbReference>
<evidence type="ECO:0000313" key="4">
    <source>
        <dbReference type="Proteomes" id="UP000694300"/>
    </source>
</evidence>
<dbReference type="InterPro" id="IPR006311">
    <property type="entry name" value="TAT_signal"/>
</dbReference>
<dbReference type="SMART" id="SM00062">
    <property type="entry name" value="PBPb"/>
    <property type="match status" value="1"/>
</dbReference>
<sequence length="303" mass="30937">MTDRTWSRRDFLRRGAVAGAVALGGPALLSACTAATPPPGAPGSNALEAARSAGSIRIGIAGEQPYGFTTPEGETTGEAPEVARAVLSALGIGEVVATQVPEFSALIPSLNAGNYDMVCAGMNITPERCGQAAFSVPDYSAKTAFLVPAGNPQGIATFEDVAAQGLGIAVLSAAVEQGYAETAGVTDIQAFDSQNALLQAVTDGRVACAALTDISLRWLTGTLNPGAPVEVTESFDPVVDGQPVVSAGGFVFRTGDTALREAFDTELLALQQSGRWVEIASPFGFSEANLPAEGLTTEQLCSA</sequence>
<dbReference type="Pfam" id="PF00497">
    <property type="entry name" value="SBP_bac_3"/>
    <property type="match status" value="1"/>
</dbReference>
<proteinExistence type="predicted"/>